<dbReference type="RefSeq" id="WP_303594024.1">
    <property type="nucleotide sequence ID" value="NZ_JAUORK010000011.1"/>
</dbReference>
<reference evidence="4" key="1">
    <citation type="submission" date="2023-07" db="EMBL/GenBank/DDBJ databases">
        <title>Genome content predicts the carbon catabolic preferences of heterotrophic bacteria.</title>
        <authorList>
            <person name="Gralka M."/>
        </authorList>
    </citation>
    <scope>NUCLEOTIDE SEQUENCE</scope>
    <source>
        <strain evidence="4">C2R13</strain>
    </source>
</reference>
<feature type="transmembrane region" description="Helical" evidence="2">
    <location>
        <begin position="49"/>
        <end position="68"/>
    </location>
</feature>
<evidence type="ECO:0000259" key="3">
    <source>
        <dbReference type="Pfam" id="PF14145"/>
    </source>
</evidence>
<evidence type="ECO:0000256" key="1">
    <source>
        <dbReference type="SAM" id="MobiDB-lite"/>
    </source>
</evidence>
<keyword evidence="2" id="KW-0472">Membrane</keyword>
<dbReference type="InterPro" id="IPR025424">
    <property type="entry name" value="YrhK_domain"/>
</dbReference>
<protein>
    <submittedName>
        <fullName evidence="4">YrhK family protein</fullName>
    </submittedName>
</protein>
<dbReference type="Proteomes" id="UP001170481">
    <property type="component" value="Unassembled WGS sequence"/>
</dbReference>
<dbReference type="EMBL" id="JAUORK010000011">
    <property type="protein sequence ID" value="MDO6672374.1"/>
    <property type="molecule type" value="Genomic_DNA"/>
</dbReference>
<dbReference type="AlphaFoldDB" id="A0AAP4TZ05"/>
<keyword evidence="2" id="KW-0812">Transmembrane</keyword>
<name>A0AAP4TZ05_9GAMM</name>
<organism evidence="4 5">
    <name type="scientific">Cobetia amphilecti</name>
    <dbReference type="NCBI Taxonomy" id="1055104"/>
    <lineage>
        <taxon>Bacteria</taxon>
        <taxon>Pseudomonadati</taxon>
        <taxon>Pseudomonadota</taxon>
        <taxon>Gammaproteobacteria</taxon>
        <taxon>Oceanospirillales</taxon>
        <taxon>Halomonadaceae</taxon>
        <taxon>Cobetia</taxon>
    </lineage>
</organism>
<evidence type="ECO:0000313" key="5">
    <source>
        <dbReference type="Proteomes" id="UP001170481"/>
    </source>
</evidence>
<dbReference type="Pfam" id="PF14145">
    <property type="entry name" value="YrhK"/>
    <property type="match status" value="1"/>
</dbReference>
<proteinExistence type="predicted"/>
<feature type="transmembrane region" description="Helical" evidence="2">
    <location>
        <begin position="74"/>
        <end position="92"/>
    </location>
</feature>
<keyword evidence="2" id="KW-1133">Transmembrane helix</keyword>
<feature type="compositionally biased region" description="Basic and acidic residues" evidence="1">
    <location>
        <begin position="1"/>
        <end position="11"/>
    </location>
</feature>
<evidence type="ECO:0000256" key="2">
    <source>
        <dbReference type="SAM" id="Phobius"/>
    </source>
</evidence>
<feature type="domain" description="YrhK" evidence="3">
    <location>
        <begin position="42"/>
        <end position="97"/>
    </location>
</feature>
<sequence length="110" mass="12770">MQDDPQQHDTRLSGAQSREALQDDPTSDLTLRLGHEELIIHRRYELASIINELVLGLLFTIGSVCFFWEEWMTLGIWLFVIGSLQLTLKPLIRLARRMHLKRMPESALDL</sequence>
<comment type="caution">
    <text evidence="4">The sequence shown here is derived from an EMBL/GenBank/DDBJ whole genome shotgun (WGS) entry which is preliminary data.</text>
</comment>
<evidence type="ECO:0000313" key="4">
    <source>
        <dbReference type="EMBL" id="MDO6672374.1"/>
    </source>
</evidence>
<gene>
    <name evidence="4" type="ORF">Q4535_09615</name>
</gene>
<feature type="region of interest" description="Disordered" evidence="1">
    <location>
        <begin position="1"/>
        <end position="28"/>
    </location>
</feature>
<accession>A0AAP4TZ05</accession>